<organism evidence="4">
    <name type="scientific">Chrysotila carterae</name>
    <name type="common">Marine alga</name>
    <name type="synonym">Syracosphaera carterae</name>
    <dbReference type="NCBI Taxonomy" id="13221"/>
    <lineage>
        <taxon>Eukaryota</taxon>
        <taxon>Haptista</taxon>
        <taxon>Haptophyta</taxon>
        <taxon>Prymnesiophyceae</taxon>
        <taxon>Isochrysidales</taxon>
        <taxon>Isochrysidaceae</taxon>
        <taxon>Chrysotila</taxon>
    </lineage>
</organism>
<feature type="chain" id="PRO_5031051625" description="PLOD1-3-like GT domain-containing protein" evidence="2">
    <location>
        <begin position="28"/>
        <end position="669"/>
    </location>
</feature>
<dbReference type="Pfam" id="PF25342">
    <property type="entry name" value="GT_PLOD"/>
    <property type="match status" value="1"/>
</dbReference>
<dbReference type="InterPro" id="IPR057589">
    <property type="entry name" value="GT_PLOD"/>
</dbReference>
<feature type="signal peptide" evidence="2">
    <location>
        <begin position="1"/>
        <end position="27"/>
    </location>
</feature>
<evidence type="ECO:0000259" key="3">
    <source>
        <dbReference type="Pfam" id="PF25342"/>
    </source>
</evidence>
<dbReference type="PANTHER" id="PTHR36587">
    <property type="entry name" value="EXPRESSION SITE-ASSOCIATED GENE 3 (ESAG3)-LIKE PROTEIN"/>
    <property type="match status" value="1"/>
</dbReference>
<feature type="compositionally biased region" description="Basic residues" evidence="1">
    <location>
        <begin position="65"/>
        <end position="75"/>
    </location>
</feature>
<feature type="region of interest" description="Disordered" evidence="1">
    <location>
        <begin position="369"/>
        <end position="390"/>
    </location>
</feature>
<protein>
    <recommendedName>
        <fullName evidence="3">PLOD1-3-like GT domain-containing protein</fullName>
    </recommendedName>
</protein>
<proteinExistence type="predicted"/>
<dbReference type="CDD" id="cd22997">
    <property type="entry name" value="GT_LH"/>
    <property type="match status" value="1"/>
</dbReference>
<dbReference type="AlphaFoldDB" id="A0A7S4B9E2"/>
<evidence type="ECO:0000256" key="2">
    <source>
        <dbReference type="SAM" id="SignalP"/>
    </source>
</evidence>
<dbReference type="PANTHER" id="PTHR36587:SF2">
    <property type="entry name" value="EXPRESSION SITE-ASSOCIATED GENE 3 (ESAG3)-LIKE PROTEIN"/>
    <property type="match status" value="1"/>
</dbReference>
<gene>
    <name evidence="4" type="ORF">PCAR00345_LOCUS11256</name>
</gene>
<dbReference type="EMBL" id="HBIZ01018023">
    <property type="protein sequence ID" value="CAE0758662.1"/>
    <property type="molecule type" value="Transcribed_RNA"/>
</dbReference>
<reference evidence="4" key="1">
    <citation type="submission" date="2021-01" db="EMBL/GenBank/DDBJ databases">
        <authorList>
            <person name="Corre E."/>
            <person name="Pelletier E."/>
            <person name="Niang G."/>
            <person name="Scheremetjew M."/>
            <person name="Finn R."/>
            <person name="Kale V."/>
            <person name="Holt S."/>
            <person name="Cochrane G."/>
            <person name="Meng A."/>
            <person name="Brown T."/>
            <person name="Cohen L."/>
        </authorList>
    </citation>
    <scope>NUCLEOTIDE SEQUENCE</scope>
    <source>
        <strain evidence="4">CCMP645</strain>
    </source>
</reference>
<evidence type="ECO:0000256" key="1">
    <source>
        <dbReference type="SAM" id="MobiDB-lite"/>
    </source>
</evidence>
<accession>A0A7S4B9E2</accession>
<feature type="domain" description="PLOD1-3-like GT" evidence="3">
    <location>
        <begin position="397"/>
        <end position="627"/>
    </location>
</feature>
<name>A0A7S4B9E2_CHRCT</name>
<evidence type="ECO:0000313" key="4">
    <source>
        <dbReference type="EMBL" id="CAE0758662.1"/>
    </source>
</evidence>
<sequence>MMQGTRWRVCIPCTALLAALVLLVCNGRESETVPLRLSTGVGARPRPSPELLARLATQHPDNPKWPRHAAQRRRLERTSSVVKQRDATMYVSSRSVNGSQAQYHHTVVVPHAEPARHEMPPGTGWEAFAKPLEAADFALPCMQPNKSGACVQPNLSHAWMATQNNTLESRLTEAFSDNATGDALSLTNEHAPADCLRGLGSHRNVVVRSASNGKYFSTFWGGGEVFAIGVAFRMPLDRMLFELKPATQSPWFSLRHRATNTTLAVLPRGAKEGANMVLARSAASGAMQDGDAHLFCFQRGGYLFSKASNGNVNQREQVLLRGHDNSGKNPAGRIPTARVDLLSVPDAAITADASAWKLRAHLAPTKLDKTPTLVPNNTSPVCGTQVRTDAESTSASPRLHVLTYATKATSMLCDSLRVAQRVNLKLVLLGWQEQYRGNFQKLEAAREYVARLPPDDLVLFADAYDVLYVADEREIVRRYLEMQVDPSRVLFQAEKGCWPDWDMAFGRAFCRERYPPSRTLYRYLNSGVWMGRAAPAFELLTEMVAFTPGLDDQHVVSHMFVDAPERFALDYEARLFQSFQEEKGAVTAVAASDTSLASVRNVATNSSPLVLHFNGGSKKHFPKFKSHLLQGAVSRQPLCLAPNASVCTPSGALSLAQICGMKFTGVACT</sequence>
<feature type="compositionally biased region" description="Polar residues" evidence="1">
    <location>
        <begin position="373"/>
        <end position="390"/>
    </location>
</feature>
<keyword evidence="2" id="KW-0732">Signal</keyword>
<feature type="region of interest" description="Disordered" evidence="1">
    <location>
        <begin position="59"/>
        <end position="79"/>
    </location>
</feature>